<evidence type="ECO:0000256" key="1">
    <source>
        <dbReference type="SAM" id="Phobius"/>
    </source>
</evidence>
<organism evidence="2 3">
    <name type="scientific">Brevundimonas basaltis</name>
    <dbReference type="NCBI Taxonomy" id="472166"/>
    <lineage>
        <taxon>Bacteria</taxon>
        <taxon>Pseudomonadati</taxon>
        <taxon>Pseudomonadota</taxon>
        <taxon>Alphaproteobacteria</taxon>
        <taxon>Caulobacterales</taxon>
        <taxon>Caulobacteraceae</taxon>
        <taxon>Brevundimonas</taxon>
    </lineage>
</organism>
<accession>A0A7W8MHN2</accession>
<evidence type="ECO:0000313" key="2">
    <source>
        <dbReference type="EMBL" id="MBB5292407.1"/>
    </source>
</evidence>
<name>A0A7W8MHN2_9CAUL</name>
<keyword evidence="1" id="KW-0472">Membrane</keyword>
<keyword evidence="1" id="KW-0812">Transmembrane</keyword>
<proteinExistence type="predicted"/>
<feature type="transmembrane region" description="Helical" evidence="1">
    <location>
        <begin position="92"/>
        <end position="114"/>
    </location>
</feature>
<evidence type="ECO:0000313" key="3">
    <source>
        <dbReference type="Proteomes" id="UP000566663"/>
    </source>
</evidence>
<dbReference type="EMBL" id="JACHFZ010000003">
    <property type="protein sequence ID" value="MBB5292407.1"/>
    <property type="molecule type" value="Genomic_DNA"/>
</dbReference>
<dbReference type="AlphaFoldDB" id="A0A7W8MHN2"/>
<comment type="caution">
    <text evidence="2">The sequence shown here is derived from an EMBL/GenBank/DDBJ whole genome shotgun (WGS) entry which is preliminary data.</text>
</comment>
<dbReference type="Proteomes" id="UP000566663">
    <property type="component" value="Unassembled WGS sequence"/>
</dbReference>
<keyword evidence="3" id="KW-1185">Reference proteome</keyword>
<keyword evidence="1" id="KW-1133">Transmembrane helix</keyword>
<sequence>MMTAERFLALVAAYGADRRRWPEGERAAADAFAATRADISAPALAEADAVDALLHRSPAPQVSAALRDRVLTAAASAGGRAGRAGRMWIDRLSLAFGAGWAVATCAGVVAGVMLTSHVTADAQADAVLYQSSLLGVDDTEVLG</sequence>
<gene>
    <name evidence="2" type="ORF">HNQ67_001927</name>
</gene>
<protein>
    <submittedName>
        <fullName evidence="2">Uncharacterized protein</fullName>
    </submittedName>
</protein>
<reference evidence="2 3" key="1">
    <citation type="submission" date="2020-08" db="EMBL/GenBank/DDBJ databases">
        <title>Genomic Encyclopedia of Type Strains, Phase IV (KMG-IV): sequencing the most valuable type-strain genomes for metagenomic binning, comparative biology and taxonomic classification.</title>
        <authorList>
            <person name="Goeker M."/>
        </authorList>
    </citation>
    <scope>NUCLEOTIDE SEQUENCE [LARGE SCALE GENOMIC DNA]</scope>
    <source>
        <strain evidence="2 3">DSM 25335</strain>
    </source>
</reference>